<dbReference type="PANTHER" id="PTHR32063">
    <property type="match status" value="1"/>
</dbReference>
<proteinExistence type="predicted"/>
<dbReference type="Gene3D" id="3.30.2090.10">
    <property type="entry name" value="Multidrug efflux transporter AcrB TolC docking domain, DN and DC subdomains"/>
    <property type="match status" value="2"/>
</dbReference>
<gene>
    <name evidence="1" type="ORF">FRUB_01758</name>
</gene>
<dbReference type="PANTHER" id="PTHR32063:SF11">
    <property type="entry name" value="CATION OR DRUG EFFLUX SYSTEM PROTEIN"/>
    <property type="match status" value="1"/>
</dbReference>
<comment type="caution">
    <text evidence="1">The sequence shown here is derived from an EMBL/GenBank/DDBJ whole genome shotgun (WGS) entry which is preliminary data.</text>
</comment>
<accession>A0A225EAJ5</accession>
<dbReference type="InterPro" id="IPR027463">
    <property type="entry name" value="AcrB_DN_DC_subdom"/>
</dbReference>
<dbReference type="Gene3D" id="3.30.70.1430">
    <property type="entry name" value="Multidrug efflux transporter AcrB pore domain"/>
    <property type="match status" value="1"/>
</dbReference>
<dbReference type="SUPFAM" id="SSF82693">
    <property type="entry name" value="Multidrug efflux transporter AcrB pore domain, PN1, PN2, PC1 and PC2 subdomains"/>
    <property type="match status" value="3"/>
</dbReference>
<sequence length="581" mass="62232">MTLPTLLAVFTLSIPACGGSNAIPDDVIRVTASYPGANARVVADTVAAPIEQQVNGVKDVTGLESESRADGSYTLTVRFTPRTDLDMALVLVQNRVALANPILPEAVRQSGVTVCKAPDGPPAFWVAVTSPGGRYDERYLANYARINLVDEFARLRGATNARTVGAGEGKIRMWLDPEKLAAGAMTAADVIRLIEEQNIKVSTGRAQDKPLEFALLARGRFVDPDRLRDVILRATPNGEVIRLRDVARFEVGIGDGTFATVDGSPAALVAVTAWRGITTAAEVGKVVDQLAKRAPEDVRMEVVADVPADDSLVVNVRLPESASRERVQGTVAKISKAVRALTGVQRCTAFGDDREPNAATIFVKRSGEKRPAVADIRKALRDVPDIVCRVREAGREPLRFALCDAGDQGAKALWKAASAVVERMTADTAVVDVVLVGSTSRPEVRYTIDQTKLKVFDVSLSDVSNTLRVAVGVSELKGATEIDRTVVIQVPSRPGATRDDLSGFKVRNKQGQMVPLSAVTTVQDVEAESVVVRVNLHPAVILTTNPGEGVSPKEAIARCQKLIEEALPKGYRAENLSRSGR</sequence>
<dbReference type="EMBL" id="NIDE01000002">
    <property type="protein sequence ID" value="OWK45427.1"/>
    <property type="molecule type" value="Genomic_DNA"/>
</dbReference>
<organism evidence="1 2">
    <name type="scientific">Fimbriiglobus ruber</name>
    <dbReference type="NCBI Taxonomy" id="1908690"/>
    <lineage>
        <taxon>Bacteria</taxon>
        <taxon>Pseudomonadati</taxon>
        <taxon>Planctomycetota</taxon>
        <taxon>Planctomycetia</taxon>
        <taxon>Gemmatales</taxon>
        <taxon>Gemmataceae</taxon>
        <taxon>Fimbriiglobus</taxon>
    </lineage>
</organism>
<keyword evidence="2" id="KW-1185">Reference proteome</keyword>
<dbReference type="SUPFAM" id="SSF82714">
    <property type="entry name" value="Multidrug efflux transporter AcrB TolC docking domain, DN and DC subdomains"/>
    <property type="match status" value="2"/>
</dbReference>
<dbReference type="GO" id="GO:0005886">
    <property type="term" value="C:plasma membrane"/>
    <property type="evidence" value="ECO:0007669"/>
    <property type="project" value="TreeGrafter"/>
</dbReference>
<dbReference type="InterPro" id="IPR001036">
    <property type="entry name" value="Acrflvin-R"/>
</dbReference>
<dbReference type="Pfam" id="PF00873">
    <property type="entry name" value="ACR_tran"/>
    <property type="match status" value="2"/>
</dbReference>
<dbReference type="AlphaFoldDB" id="A0A225EAJ5"/>
<evidence type="ECO:0000313" key="2">
    <source>
        <dbReference type="Proteomes" id="UP000214646"/>
    </source>
</evidence>
<reference evidence="2" key="1">
    <citation type="submission" date="2017-06" db="EMBL/GenBank/DDBJ databases">
        <title>Genome analysis of Fimbriiglobus ruber SP5, the first member of the order Planctomycetales with confirmed chitinolytic capability.</title>
        <authorList>
            <person name="Ravin N.V."/>
            <person name="Rakitin A.L."/>
            <person name="Ivanova A.A."/>
            <person name="Beletsky A.V."/>
            <person name="Kulichevskaya I.S."/>
            <person name="Mardanov A.V."/>
            <person name="Dedysh S.N."/>
        </authorList>
    </citation>
    <scope>NUCLEOTIDE SEQUENCE [LARGE SCALE GENOMIC DNA]</scope>
    <source>
        <strain evidence="2">SP5</strain>
    </source>
</reference>
<evidence type="ECO:0000313" key="1">
    <source>
        <dbReference type="EMBL" id="OWK45427.1"/>
    </source>
</evidence>
<dbReference type="Proteomes" id="UP000214646">
    <property type="component" value="Unassembled WGS sequence"/>
</dbReference>
<name>A0A225EAJ5_9BACT</name>
<dbReference type="GO" id="GO:0042910">
    <property type="term" value="F:xenobiotic transmembrane transporter activity"/>
    <property type="evidence" value="ECO:0007669"/>
    <property type="project" value="TreeGrafter"/>
</dbReference>
<protein>
    <submittedName>
        <fullName evidence="1">RND efflux system, inner membrane transporter CmeB</fullName>
    </submittedName>
</protein>